<dbReference type="InterPro" id="IPR009061">
    <property type="entry name" value="DNA-bd_dom_put_sf"/>
</dbReference>
<gene>
    <name evidence="3" type="ORF">EOD41_10550</name>
</gene>
<dbReference type="InterPro" id="IPR047057">
    <property type="entry name" value="MerR_fam"/>
</dbReference>
<protein>
    <submittedName>
        <fullName evidence="3">MerR family transcriptional regulator</fullName>
    </submittedName>
</protein>
<dbReference type="PANTHER" id="PTHR30204:SF15">
    <property type="entry name" value="BLL5018 PROTEIN"/>
    <property type="match status" value="1"/>
</dbReference>
<evidence type="ECO:0000256" key="1">
    <source>
        <dbReference type="ARBA" id="ARBA00023125"/>
    </source>
</evidence>
<dbReference type="Gene3D" id="1.10.1660.10">
    <property type="match status" value="1"/>
</dbReference>
<dbReference type="SUPFAM" id="SSF46955">
    <property type="entry name" value="Putative DNA-binding domain"/>
    <property type="match status" value="1"/>
</dbReference>
<dbReference type="SMART" id="SM00422">
    <property type="entry name" value="HTH_MERR"/>
    <property type="match status" value="1"/>
</dbReference>
<dbReference type="EMBL" id="SACK01000003">
    <property type="protein sequence ID" value="RVU01048.1"/>
    <property type="molecule type" value="Genomic_DNA"/>
</dbReference>
<proteinExistence type="predicted"/>
<keyword evidence="1" id="KW-0238">DNA-binding</keyword>
<evidence type="ECO:0000259" key="2">
    <source>
        <dbReference type="PROSITE" id="PS50937"/>
    </source>
</evidence>
<dbReference type="Pfam" id="PF13411">
    <property type="entry name" value="MerR_1"/>
    <property type="match status" value="1"/>
</dbReference>
<dbReference type="RefSeq" id="WP_127704759.1">
    <property type="nucleotide sequence ID" value="NZ_SACK01000003.1"/>
</dbReference>
<organism evidence="3 4">
    <name type="scientific">Mucilaginibacter limnophilus</name>
    <dbReference type="NCBI Taxonomy" id="1932778"/>
    <lineage>
        <taxon>Bacteria</taxon>
        <taxon>Pseudomonadati</taxon>
        <taxon>Bacteroidota</taxon>
        <taxon>Sphingobacteriia</taxon>
        <taxon>Sphingobacteriales</taxon>
        <taxon>Sphingobacteriaceae</taxon>
        <taxon>Mucilaginibacter</taxon>
    </lineage>
</organism>
<accession>A0A437MTQ9</accession>
<name>A0A437MTQ9_9SPHI</name>
<dbReference type="PANTHER" id="PTHR30204">
    <property type="entry name" value="REDOX-CYCLING DRUG-SENSING TRANSCRIPTIONAL ACTIVATOR SOXR"/>
    <property type="match status" value="1"/>
</dbReference>
<dbReference type="OrthoDB" id="9810140at2"/>
<dbReference type="CDD" id="cd04765">
    <property type="entry name" value="HTH_MlrA-like_sg2"/>
    <property type="match status" value="1"/>
</dbReference>
<dbReference type="GO" id="GO:0003677">
    <property type="term" value="F:DNA binding"/>
    <property type="evidence" value="ECO:0007669"/>
    <property type="project" value="UniProtKB-KW"/>
</dbReference>
<feature type="domain" description="HTH merR-type" evidence="2">
    <location>
        <begin position="12"/>
        <end position="82"/>
    </location>
</feature>
<dbReference type="AlphaFoldDB" id="A0A437MTQ9"/>
<evidence type="ECO:0000313" key="3">
    <source>
        <dbReference type="EMBL" id="RVU01048.1"/>
    </source>
</evidence>
<evidence type="ECO:0000313" key="4">
    <source>
        <dbReference type="Proteomes" id="UP000282759"/>
    </source>
</evidence>
<dbReference type="Proteomes" id="UP000282759">
    <property type="component" value="Unassembled WGS sequence"/>
</dbReference>
<reference evidence="3 4" key="1">
    <citation type="submission" date="2019-01" db="EMBL/GenBank/DDBJ databases">
        <authorList>
            <person name="Chen W.-M."/>
        </authorList>
    </citation>
    <scope>NUCLEOTIDE SEQUENCE [LARGE SCALE GENOMIC DNA]</scope>
    <source>
        <strain evidence="3 4">YBJ-36</strain>
    </source>
</reference>
<keyword evidence="4" id="KW-1185">Reference proteome</keyword>
<dbReference type="PROSITE" id="PS50937">
    <property type="entry name" value="HTH_MERR_2"/>
    <property type="match status" value="1"/>
</dbReference>
<comment type="caution">
    <text evidence="3">The sequence shown here is derived from an EMBL/GenBank/DDBJ whole genome shotgun (WGS) entry which is preliminary data.</text>
</comment>
<dbReference type="InterPro" id="IPR000551">
    <property type="entry name" value="MerR-type_HTH_dom"/>
</dbReference>
<dbReference type="GO" id="GO:0003700">
    <property type="term" value="F:DNA-binding transcription factor activity"/>
    <property type="evidence" value="ECO:0007669"/>
    <property type="project" value="InterPro"/>
</dbReference>
<sequence length="111" mass="13241">MPYKEREISKMYYTMGEVSAMFGVNQSMLRFYEKEFDILQPKKNKKGNRYFTPEDIENLKIIFHLIKDKGYTLNGAKEHMKNNMGSTRENQRVIDALEHLKSFLLEVRDQL</sequence>